<keyword evidence="2" id="KW-1185">Reference proteome</keyword>
<protein>
    <submittedName>
        <fullName evidence="1">Uncharacterized protein</fullName>
    </submittedName>
</protein>
<evidence type="ECO:0000313" key="2">
    <source>
        <dbReference type="Proteomes" id="UP001154282"/>
    </source>
</evidence>
<reference evidence="1" key="1">
    <citation type="submission" date="2022-08" db="EMBL/GenBank/DDBJ databases">
        <authorList>
            <person name="Gutierrez-Valencia J."/>
        </authorList>
    </citation>
    <scope>NUCLEOTIDE SEQUENCE</scope>
</reference>
<feature type="non-terminal residue" evidence="1">
    <location>
        <position position="76"/>
    </location>
</feature>
<proteinExistence type="predicted"/>
<evidence type="ECO:0000313" key="1">
    <source>
        <dbReference type="EMBL" id="CAI0432126.1"/>
    </source>
</evidence>
<sequence length="76" mass="8689">SIKLARLHLLTLKRLEWVNLQVIEAYGHFLNDKALAGDKNRVIFPFTFGHLALLNPQTNVPPSKERLDGVIKLTER</sequence>
<name>A0AAV0LD06_9ROSI</name>
<organism evidence="1 2">
    <name type="scientific">Linum tenue</name>
    <dbReference type="NCBI Taxonomy" id="586396"/>
    <lineage>
        <taxon>Eukaryota</taxon>
        <taxon>Viridiplantae</taxon>
        <taxon>Streptophyta</taxon>
        <taxon>Embryophyta</taxon>
        <taxon>Tracheophyta</taxon>
        <taxon>Spermatophyta</taxon>
        <taxon>Magnoliopsida</taxon>
        <taxon>eudicotyledons</taxon>
        <taxon>Gunneridae</taxon>
        <taxon>Pentapetalae</taxon>
        <taxon>rosids</taxon>
        <taxon>fabids</taxon>
        <taxon>Malpighiales</taxon>
        <taxon>Linaceae</taxon>
        <taxon>Linum</taxon>
    </lineage>
</organism>
<dbReference type="EMBL" id="CAMGYJ010000006">
    <property type="protein sequence ID" value="CAI0432126.1"/>
    <property type="molecule type" value="Genomic_DNA"/>
</dbReference>
<dbReference type="AlphaFoldDB" id="A0AAV0LD06"/>
<accession>A0AAV0LD06</accession>
<comment type="caution">
    <text evidence="1">The sequence shown here is derived from an EMBL/GenBank/DDBJ whole genome shotgun (WGS) entry which is preliminary data.</text>
</comment>
<dbReference type="Proteomes" id="UP001154282">
    <property type="component" value="Unassembled WGS sequence"/>
</dbReference>
<gene>
    <name evidence="1" type="ORF">LITE_LOCUS23295</name>
</gene>
<feature type="non-terminal residue" evidence="1">
    <location>
        <position position="1"/>
    </location>
</feature>